<proteinExistence type="inferred from homology"/>
<keyword evidence="6" id="KW-0597">Phosphoprotein</keyword>
<keyword evidence="5" id="KW-0698">rRNA processing</keyword>
<evidence type="ECO:0000313" key="10">
    <source>
        <dbReference type="EMBL" id="KZT30776.1"/>
    </source>
</evidence>
<dbReference type="InterPro" id="IPR009000">
    <property type="entry name" value="Transl_B-barrel_sf"/>
</dbReference>
<evidence type="ECO:0000256" key="7">
    <source>
        <dbReference type="ARBA" id="ARBA00022884"/>
    </source>
</evidence>
<feature type="compositionally biased region" description="Basic and acidic residues" evidence="9">
    <location>
        <begin position="366"/>
        <end position="383"/>
    </location>
</feature>
<evidence type="ECO:0000313" key="11">
    <source>
        <dbReference type="Proteomes" id="UP000076761"/>
    </source>
</evidence>
<reference evidence="10 11" key="1">
    <citation type="journal article" date="2016" name="Mol. Biol. Evol.">
        <title>Comparative Genomics of Early-Diverging Mushroom-Forming Fungi Provides Insights into the Origins of Lignocellulose Decay Capabilities.</title>
        <authorList>
            <person name="Nagy L.G."/>
            <person name="Riley R."/>
            <person name="Tritt A."/>
            <person name="Adam C."/>
            <person name="Daum C."/>
            <person name="Floudas D."/>
            <person name="Sun H."/>
            <person name="Yadav J.S."/>
            <person name="Pangilinan J."/>
            <person name="Larsson K.H."/>
            <person name="Matsuura K."/>
            <person name="Barry K."/>
            <person name="Labutti K."/>
            <person name="Kuo R."/>
            <person name="Ohm R.A."/>
            <person name="Bhattacharya S.S."/>
            <person name="Shirouzu T."/>
            <person name="Yoshinaga Y."/>
            <person name="Martin F.M."/>
            <person name="Grigoriev I.V."/>
            <person name="Hibbett D.S."/>
        </authorList>
    </citation>
    <scope>NUCLEOTIDE SEQUENCE [LARGE SCALE GENOMIC DNA]</scope>
    <source>
        <strain evidence="10 11">HHB14362 ss-1</strain>
    </source>
</reference>
<feature type="compositionally biased region" description="Acidic residues" evidence="9">
    <location>
        <begin position="222"/>
        <end position="236"/>
    </location>
</feature>
<evidence type="ECO:0000256" key="6">
    <source>
        <dbReference type="ARBA" id="ARBA00022553"/>
    </source>
</evidence>
<dbReference type="GO" id="GO:0001522">
    <property type="term" value="P:pseudouridine synthesis"/>
    <property type="evidence" value="ECO:0007669"/>
    <property type="project" value="InterPro"/>
</dbReference>
<dbReference type="Proteomes" id="UP000076761">
    <property type="component" value="Unassembled WGS sequence"/>
</dbReference>
<dbReference type="PANTHER" id="PTHR31633:SF1">
    <property type="entry name" value="H_ACA RIBONUCLEOPROTEIN COMPLEX NON-CORE SUBUNIT NAF1"/>
    <property type="match status" value="1"/>
</dbReference>
<comment type="subcellular location">
    <subcellularLocation>
        <location evidence="1">Nucleus</location>
    </subcellularLocation>
</comment>
<dbReference type="InterPro" id="IPR040309">
    <property type="entry name" value="Naf1"/>
</dbReference>
<keyword evidence="11" id="KW-1185">Reference proteome</keyword>
<feature type="region of interest" description="Disordered" evidence="9">
    <location>
        <begin position="214"/>
        <end position="401"/>
    </location>
</feature>
<dbReference type="InterPro" id="IPR038664">
    <property type="entry name" value="Gar1/Naf1_Cbf5-bd_sf"/>
</dbReference>
<protein>
    <recommendedName>
        <fullName evidence="3">H/ACA ribonucleoprotein complex non-core subunit NAF1</fullName>
    </recommendedName>
</protein>
<feature type="compositionally biased region" description="Acidic residues" evidence="9">
    <location>
        <begin position="41"/>
        <end position="56"/>
    </location>
</feature>
<evidence type="ECO:0000256" key="2">
    <source>
        <dbReference type="ARBA" id="ARBA00009801"/>
    </source>
</evidence>
<dbReference type="STRING" id="1314782.A0A165W7A6"/>
<keyword evidence="8" id="KW-0539">Nucleus</keyword>
<name>A0A165W7A6_9AGAM</name>
<accession>A0A165W7A6</accession>
<feature type="region of interest" description="Disordered" evidence="9">
    <location>
        <begin position="25"/>
        <end position="91"/>
    </location>
</feature>
<dbReference type="InParanoid" id="A0A165W7A6"/>
<dbReference type="EMBL" id="KV425551">
    <property type="protein sequence ID" value="KZT30776.1"/>
    <property type="molecule type" value="Genomic_DNA"/>
</dbReference>
<dbReference type="Gene3D" id="2.40.10.230">
    <property type="entry name" value="Probable tRNA pseudouridine synthase domain"/>
    <property type="match status" value="1"/>
</dbReference>
<dbReference type="GO" id="GO:0003723">
    <property type="term" value="F:RNA binding"/>
    <property type="evidence" value="ECO:0007669"/>
    <property type="project" value="UniProtKB-KW"/>
</dbReference>
<dbReference type="SUPFAM" id="SSF50447">
    <property type="entry name" value="Translation proteins"/>
    <property type="match status" value="1"/>
</dbReference>
<gene>
    <name evidence="10" type="ORF">NEOLEDRAFT_35676</name>
</gene>
<sequence length="537" mass="58758">MMWTTGHPKRESAVSSAWTCCELSIRSGVSRAVTEPHSSDSESDADDSDTDTEPGDDNGASKTQEQEPAGEDDEFGDSGPANSVVKTEHEVTDYNITIPDISEVGPEEELEHVGRIMNVGDNVVIVQGTAAQDSLKAQQRALDSETLLVFEDRKVLGYIHDTFGPTHQPLYQVRFNQAYPIDLTKVEVSSPVFHVPRRSKFIFVNELKLLKGSDASNAHDEEPGEEEMEFSDDEQEAEHKRRLKQKRLEARGQSLPPSSASRPATPTPQQMHDQDLGAADLSYGSNPYDEYSPYNVDSSSSQARVAPLPYDDPYSDTYDMNMVPSQSQSVAAKKEEEGTFGIPPSSSHSQQGSRGRGRGRGQNTKFGREINGRGRGSRRDKPNRGRGRGRQSGPQDGARDLQHHQSYAPQGDQEYNPRMPRSASPASLAIARATGQYANGTSSAPQNAYSSNASNNYWSYQQQASSYQGNNAAYGYQQSFVQPHINPRFASAYGYQFNGVQPDQYGQYGSYGSGSGQGNIGNGGWRGYGGSYNPSDT</sequence>
<evidence type="ECO:0000256" key="1">
    <source>
        <dbReference type="ARBA" id="ARBA00004123"/>
    </source>
</evidence>
<evidence type="ECO:0000256" key="4">
    <source>
        <dbReference type="ARBA" id="ARBA00022517"/>
    </source>
</evidence>
<comment type="similarity">
    <text evidence="2">Belongs to the NAF1 family.</text>
</comment>
<dbReference type="AlphaFoldDB" id="A0A165W7A6"/>
<dbReference type="GO" id="GO:0005732">
    <property type="term" value="C:sno(s)RNA-containing ribonucleoprotein complex"/>
    <property type="evidence" value="ECO:0007669"/>
    <property type="project" value="InterPro"/>
</dbReference>
<keyword evidence="7" id="KW-0694">RNA-binding</keyword>
<dbReference type="PANTHER" id="PTHR31633">
    <property type="entry name" value="H/ACA RIBONUCLEOPROTEIN COMPLEX NON-CORE SUBUNIT NAF1"/>
    <property type="match status" value="1"/>
</dbReference>
<dbReference type="OrthoDB" id="21550at2759"/>
<dbReference type="InterPro" id="IPR007504">
    <property type="entry name" value="H/ACA_rnp_Gar1/Naf1"/>
</dbReference>
<feature type="compositionally biased region" description="Low complexity" evidence="9">
    <location>
        <begin position="254"/>
        <end position="268"/>
    </location>
</feature>
<dbReference type="GO" id="GO:0005634">
    <property type="term" value="C:nucleus"/>
    <property type="evidence" value="ECO:0007669"/>
    <property type="project" value="UniProtKB-SubCell"/>
</dbReference>
<evidence type="ECO:0000256" key="8">
    <source>
        <dbReference type="ARBA" id="ARBA00023242"/>
    </source>
</evidence>
<evidence type="ECO:0000256" key="5">
    <source>
        <dbReference type="ARBA" id="ARBA00022552"/>
    </source>
</evidence>
<organism evidence="10 11">
    <name type="scientific">Neolentinus lepideus HHB14362 ss-1</name>
    <dbReference type="NCBI Taxonomy" id="1314782"/>
    <lineage>
        <taxon>Eukaryota</taxon>
        <taxon>Fungi</taxon>
        <taxon>Dikarya</taxon>
        <taxon>Basidiomycota</taxon>
        <taxon>Agaricomycotina</taxon>
        <taxon>Agaricomycetes</taxon>
        <taxon>Gloeophyllales</taxon>
        <taxon>Gloeophyllaceae</taxon>
        <taxon>Neolentinus</taxon>
    </lineage>
</organism>
<dbReference type="Pfam" id="PF04410">
    <property type="entry name" value="Gar1"/>
    <property type="match status" value="1"/>
</dbReference>
<dbReference type="GO" id="GO:0000493">
    <property type="term" value="P:box H/ACA snoRNP assembly"/>
    <property type="evidence" value="ECO:0007669"/>
    <property type="project" value="InterPro"/>
</dbReference>
<evidence type="ECO:0000256" key="3">
    <source>
        <dbReference type="ARBA" id="ARBA00021438"/>
    </source>
</evidence>
<dbReference type="GO" id="GO:0006364">
    <property type="term" value="P:rRNA processing"/>
    <property type="evidence" value="ECO:0007669"/>
    <property type="project" value="UniProtKB-KW"/>
</dbReference>
<evidence type="ECO:0000256" key="9">
    <source>
        <dbReference type="SAM" id="MobiDB-lite"/>
    </source>
</evidence>
<keyword evidence="4" id="KW-0690">Ribosome biogenesis</keyword>